<keyword evidence="9" id="KW-0675">Receptor</keyword>
<evidence type="ECO:0000256" key="2">
    <source>
        <dbReference type="ARBA" id="ARBA00022553"/>
    </source>
</evidence>
<feature type="region of interest" description="Disordered" evidence="11">
    <location>
        <begin position="649"/>
        <end position="670"/>
    </location>
</feature>
<evidence type="ECO:0000256" key="7">
    <source>
        <dbReference type="ARBA" id="ARBA00022989"/>
    </source>
</evidence>
<dbReference type="PANTHER" id="PTHR48007:SF32">
    <property type="entry name" value="KINASE-LIKE PROTEIN TMKL1-RELATED"/>
    <property type="match status" value="1"/>
</dbReference>
<dbReference type="PANTHER" id="PTHR48007">
    <property type="entry name" value="LEUCINE-RICH REPEAT RECEPTOR-LIKE PROTEIN KINASE PXC1"/>
    <property type="match status" value="1"/>
</dbReference>
<evidence type="ECO:0000256" key="10">
    <source>
        <dbReference type="ARBA" id="ARBA00038349"/>
    </source>
</evidence>
<sequence>MEVFKLYCVCIFFFFVLAKGLSSSSSSPDVELLLGKIKASLQGNTENLLLSSWNSSVPLCQWRGLKWVFSNGTPLSCTDLSSPQWTNLSLSKDPSLHLVSLQLPSANLTGSLSRELGEFSMLQSLYLNINSLSGTIPLELGYSSSLSDIDLSDNLLTGVLAPSIWNLCERLVSLKLHGNSLSGSLPEPALPNSTCKNLQSLDLGNNKFLGDFPEFVTRFQALKELDLSSNMLSGQIPQSLPTLNLGKLNLSHNNFTGMLPVFGERKFGPEAFEGNNPGLCGLPLNSCSGRSQLSPGAIAGIVIGLMTGVVVLASLFIGYMQNRKRSSNGDSEEELEEGEGDENGVGGVVSESKLILFQGGEHLTLEDVLNATGQVMEKTNYGTVYKAKLADGGNIALRLLREGSCKDRSSCLPVIKQLGKVRHENLVPLRAFYQGKRGEKLLIYDYLPNRSLHDFLHESRAGKPVLNWARRHKIALGIAKGLAHLHTGLEMPITHGNVRSKNVLVDDFFVARLTEYGLDKLMIPAVADEMVALAKTEGYKAPELQSMKKCNTRTDVYAFGILLLEILIGKKPGKNARSNDVGDLPSIVKAAVLEETTMEVFDVEVLKGIRSPMEDGLVQALKLAMGCCAPVASVRPTMDEVVKQLEDNRPRNRSALYSPSETRSEVGTPF</sequence>
<keyword evidence="7 12" id="KW-1133">Transmembrane helix</keyword>
<feature type="domain" description="Protein kinase" evidence="14">
    <location>
        <begin position="370"/>
        <end position="670"/>
    </location>
</feature>
<keyword evidence="8 12" id="KW-0472">Membrane</keyword>
<evidence type="ECO:0000256" key="13">
    <source>
        <dbReference type="SAM" id="SignalP"/>
    </source>
</evidence>
<evidence type="ECO:0000256" key="8">
    <source>
        <dbReference type="ARBA" id="ARBA00023136"/>
    </source>
</evidence>
<evidence type="ECO:0000256" key="11">
    <source>
        <dbReference type="SAM" id="MobiDB-lite"/>
    </source>
</evidence>
<dbReference type="Proteomes" id="UP000593561">
    <property type="component" value="Unassembled WGS sequence"/>
</dbReference>
<keyword evidence="3" id="KW-0433">Leucine-rich repeat</keyword>
<feature type="compositionally biased region" description="Acidic residues" evidence="11">
    <location>
        <begin position="330"/>
        <end position="342"/>
    </location>
</feature>
<evidence type="ECO:0000256" key="3">
    <source>
        <dbReference type="ARBA" id="ARBA00022614"/>
    </source>
</evidence>
<dbReference type="InterPro" id="IPR000719">
    <property type="entry name" value="Prot_kinase_dom"/>
</dbReference>
<evidence type="ECO:0000256" key="9">
    <source>
        <dbReference type="ARBA" id="ARBA00023170"/>
    </source>
</evidence>
<dbReference type="Pfam" id="PF07714">
    <property type="entry name" value="PK_Tyr_Ser-Thr"/>
    <property type="match status" value="1"/>
</dbReference>
<feature type="chain" id="PRO_5029532823" description="Protein kinase domain-containing protein" evidence="13">
    <location>
        <begin position="21"/>
        <end position="670"/>
    </location>
</feature>
<feature type="region of interest" description="Disordered" evidence="11">
    <location>
        <begin position="324"/>
        <end position="346"/>
    </location>
</feature>
<evidence type="ECO:0000256" key="12">
    <source>
        <dbReference type="SAM" id="Phobius"/>
    </source>
</evidence>
<dbReference type="InterPro" id="IPR001611">
    <property type="entry name" value="Leu-rich_rpt"/>
</dbReference>
<dbReference type="SUPFAM" id="SSF52058">
    <property type="entry name" value="L domain-like"/>
    <property type="match status" value="1"/>
</dbReference>
<evidence type="ECO:0000313" key="16">
    <source>
        <dbReference type="Proteomes" id="UP000593561"/>
    </source>
</evidence>
<protein>
    <recommendedName>
        <fullName evidence="14">Protein kinase domain-containing protein</fullName>
    </recommendedName>
</protein>
<accession>A0A7J8RWN4</accession>
<dbReference type="EMBL" id="JABFAC010000007">
    <property type="protein sequence ID" value="MBA0617746.1"/>
    <property type="molecule type" value="Genomic_DNA"/>
</dbReference>
<evidence type="ECO:0000313" key="15">
    <source>
        <dbReference type="EMBL" id="MBA0617746.1"/>
    </source>
</evidence>
<evidence type="ECO:0000256" key="6">
    <source>
        <dbReference type="ARBA" id="ARBA00022737"/>
    </source>
</evidence>
<dbReference type="GO" id="GO:0005524">
    <property type="term" value="F:ATP binding"/>
    <property type="evidence" value="ECO:0007669"/>
    <property type="project" value="InterPro"/>
</dbReference>
<keyword evidence="5 13" id="KW-0732">Signal</keyword>
<dbReference type="Gene3D" id="1.10.510.10">
    <property type="entry name" value="Transferase(Phosphotransferase) domain 1"/>
    <property type="match status" value="1"/>
</dbReference>
<dbReference type="Pfam" id="PF13855">
    <property type="entry name" value="LRR_8"/>
    <property type="match status" value="1"/>
</dbReference>
<dbReference type="InterPro" id="IPR032675">
    <property type="entry name" value="LRR_dom_sf"/>
</dbReference>
<evidence type="ECO:0000256" key="1">
    <source>
        <dbReference type="ARBA" id="ARBA00004167"/>
    </source>
</evidence>
<dbReference type="GO" id="GO:0016020">
    <property type="term" value="C:membrane"/>
    <property type="evidence" value="ECO:0007669"/>
    <property type="project" value="UniProtKB-SubCell"/>
</dbReference>
<dbReference type="GO" id="GO:0004672">
    <property type="term" value="F:protein kinase activity"/>
    <property type="evidence" value="ECO:0007669"/>
    <property type="project" value="InterPro"/>
</dbReference>
<dbReference type="SUPFAM" id="SSF56112">
    <property type="entry name" value="Protein kinase-like (PK-like)"/>
    <property type="match status" value="1"/>
</dbReference>
<evidence type="ECO:0000256" key="5">
    <source>
        <dbReference type="ARBA" id="ARBA00022729"/>
    </source>
</evidence>
<comment type="similarity">
    <text evidence="10">Belongs to the protein kinase superfamily.</text>
</comment>
<dbReference type="InterPro" id="IPR001245">
    <property type="entry name" value="Ser-Thr/Tyr_kinase_cat_dom"/>
</dbReference>
<proteinExistence type="inferred from homology"/>
<keyword evidence="4 12" id="KW-0812">Transmembrane</keyword>
<dbReference type="Gene3D" id="3.30.200.20">
    <property type="entry name" value="Phosphorylase Kinase, domain 1"/>
    <property type="match status" value="1"/>
</dbReference>
<comment type="caution">
    <text evidence="15">The sequence shown here is derived from an EMBL/GenBank/DDBJ whole genome shotgun (WGS) entry which is preliminary data.</text>
</comment>
<dbReference type="Pfam" id="PF00560">
    <property type="entry name" value="LRR_1"/>
    <property type="match status" value="1"/>
</dbReference>
<feature type="signal peptide" evidence="13">
    <location>
        <begin position="1"/>
        <end position="20"/>
    </location>
</feature>
<keyword evidence="6" id="KW-0677">Repeat</keyword>
<dbReference type="PROSITE" id="PS50011">
    <property type="entry name" value="PROTEIN_KINASE_DOM"/>
    <property type="match status" value="1"/>
</dbReference>
<dbReference type="AlphaFoldDB" id="A0A7J8RWN4"/>
<keyword evidence="2" id="KW-0597">Phosphoprotein</keyword>
<organism evidence="15 16">
    <name type="scientific">Gossypium davidsonii</name>
    <name type="common">Davidson's cotton</name>
    <name type="synonym">Gossypium klotzschianum subsp. davidsonii</name>
    <dbReference type="NCBI Taxonomy" id="34287"/>
    <lineage>
        <taxon>Eukaryota</taxon>
        <taxon>Viridiplantae</taxon>
        <taxon>Streptophyta</taxon>
        <taxon>Embryophyta</taxon>
        <taxon>Tracheophyta</taxon>
        <taxon>Spermatophyta</taxon>
        <taxon>Magnoliopsida</taxon>
        <taxon>eudicotyledons</taxon>
        <taxon>Gunneridae</taxon>
        <taxon>Pentapetalae</taxon>
        <taxon>rosids</taxon>
        <taxon>malvids</taxon>
        <taxon>Malvales</taxon>
        <taxon>Malvaceae</taxon>
        <taxon>Malvoideae</taxon>
        <taxon>Gossypium</taxon>
    </lineage>
</organism>
<dbReference type="Gene3D" id="3.80.10.10">
    <property type="entry name" value="Ribonuclease Inhibitor"/>
    <property type="match status" value="2"/>
</dbReference>
<dbReference type="InterPro" id="IPR046959">
    <property type="entry name" value="PRK1-6/SRF4-like"/>
</dbReference>
<dbReference type="InterPro" id="IPR011009">
    <property type="entry name" value="Kinase-like_dom_sf"/>
</dbReference>
<gene>
    <name evidence="15" type="ORF">Godav_027168</name>
</gene>
<dbReference type="FunFam" id="3.80.10.10:FF:000731">
    <property type="entry name" value="Leucine-rich repeat receptor-like protein kinase"/>
    <property type="match status" value="1"/>
</dbReference>
<comment type="subcellular location">
    <subcellularLocation>
        <location evidence="1">Membrane</location>
        <topology evidence="1">Single-pass membrane protein</topology>
    </subcellularLocation>
</comment>
<evidence type="ECO:0000256" key="4">
    <source>
        <dbReference type="ARBA" id="ARBA00022692"/>
    </source>
</evidence>
<keyword evidence="16" id="KW-1185">Reference proteome</keyword>
<reference evidence="15 16" key="1">
    <citation type="journal article" date="2019" name="Genome Biol. Evol.">
        <title>Insights into the evolution of the New World diploid cottons (Gossypium, subgenus Houzingenia) based on genome sequencing.</title>
        <authorList>
            <person name="Grover C.E."/>
            <person name="Arick M.A. 2nd"/>
            <person name="Thrash A."/>
            <person name="Conover J.L."/>
            <person name="Sanders W.S."/>
            <person name="Peterson D.G."/>
            <person name="Frelichowski J.E."/>
            <person name="Scheffler J.A."/>
            <person name="Scheffler B.E."/>
            <person name="Wendel J.F."/>
        </authorList>
    </citation>
    <scope>NUCLEOTIDE SEQUENCE [LARGE SCALE GENOMIC DNA]</scope>
    <source>
        <strain evidence="15">27</strain>
        <tissue evidence="15">Leaf</tissue>
    </source>
</reference>
<feature type="transmembrane region" description="Helical" evidence="12">
    <location>
        <begin position="297"/>
        <end position="319"/>
    </location>
</feature>
<evidence type="ECO:0000259" key="14">
    <source>
        <dbReference type="PROSITE" id="PS50011"/>
    </source>
</evidence>
<name>A0A7J8RWN4_GOSDV</name>